<evidence type="ECO:0000313" key="1">
    <source>
        <dbReference type="EMBL" id="GAA5496381.1"/>
    </source>
</evidence>
<comment type="caution">
    <text evidence="1">The sequence shown here is derived from an EMBL/GenBank/DDBJ whole genome shotgun (WGS) entry which is preliminary data.</text>
</comment>
<gene>
    <name evidence="1" type="ORF">Rhal01_02564</name>
</gene>
<dbReference type="Proteomes" id="UP001424741">
    <property type="component" value="Unassembled WGS sequence"/>
</dbReference>
<proteinExistence type="predicted"/>
<sequence length="166" mass="19349">MNAELHTLWQSGEKPFHSETIYPREDVFVRDVLVAIPSALDHIAQYYPENQLYSLDDWHEHDGLIVPAKPTSLDEIRTQLATAESYVRHHTDATAVYRAIFPDSLDFLLRYSLWEADSPHQDPSDREVHWTFTAYGHDLCEMKKRWSAYNLASESSARYFQTRYAG</sequence>
<evidence type="ECO:0000313" key="2">
    <source>
        <dbReference type="Proteomes" id="UP001424741"/>
    </source>
</evidence>
<protein>
    <submittedName>
        <fullName evidence="1">Uncharacterized protein</fullName>
    </submittedName>
</protein>
<name>A0ABP9V113_9BACT</name>
<dbReference type="RefSeq" id="WP_346189063.1">
    <property type="nucleotide sequence ID" value="NZ_BAABRL010000008.1"/>
</dbReference>
<dbReference type="EMBL" id="BAABRL010000008">
    <property type="protein sequence ID" value="GAA5496381.1"/>
    <property type="molecule type" value="Genomic_DNA"/>
</dbReference>
<keyword evidence="2" id="KW-1185">Reference proteome</keyword>
<organism evidence="1 2">
    <name type="scientific">Rubritalea halochordaticola</name>
    <dbReference type="NCBI Taxonomy" id="714537"/>
    <lineage>
        <taxon>Bacteria</taxon>
        <taxon>Pseudomonadati</taxon>
        <taxon>Verrucomicrobiota</taxon>
        <taxon>Verrucomicrobiia</taxon>
        <taxon>Verrucomicrobiales</taxon>
        <taxon>Rubritaleaceae</taxon>
        <taxon>Rubritalea</taxon>
    </lineage>
</organism>
<accession>A0ABP9V113</accession>
<reference evidence="1 2" key="1">
    <citation type="submission" date="2024-02" db="EMBL/GenBank/DDBJ databases">
        <title>Rubritalea halochordaticola NBRC 107102.</title>
        <authorList>
            <person name="Ichikawa N."/>
            <person name="Katano-Makiyama Y."/>
            <person name="Hidaka K."/>
        </authorList>
    </citation>
    <scope>NUCLEOTIDE SEQUENCE [LARGE SCALE GENOMIC DNA]</scope>
    <source>
        <strain evidence="1 2">NBRC 107102</strain>
    </source>
</reference>